<organism evidence="2 3">
    <name type="scientific">Fusarium sarcochroum</name>
    <dbReference type="NCBI Taxonomy" id="1208366"/>
    <lineage>
        <taxon>Eukaryota</taxon>
        <taxon>Fungi</taxon>
        <taxon>Dikarya</taxon>
        <taxon>Ascomycota</taxon>
        <taxon>Pezizomycotina</taxon>
        <taxon>Sordariomycetes</taxon>
        <taxon>Hypocreomycetidae</taxon>
        <taxon>Hypocreales</taxon>
        <taxon>Nectriaceae</taxon>
        <taxon>Fusarium</taxon>
        <taxon>Fusarium lateritium species complex</taxon>
    </lineage>
</organism>
<evidence type="ECO:0000259" key="1">
    <source>
        <dbReference type="PROSITE" id="PS50181"/>
    </source>
</evidence>
<evidence type="ECO:0000313" key="3">
    <source>
        <dbReference type="Proteomes" id="UP000622797"/>
    </source>
</evidence>
<feature type="domain" description="F-box" evidence="1">
    <location>
        <begin position="214"/>
        <end position="261"/>
    </location>
</feature>
<proteinExistence type="predicted"/>
<dbReference type="AlphaFoldDB" id="A0A8H4X6T0"/>
<reference evidence="2" key="2">
    <citation type="submission" date="2020-05" db="EMBL/GenBank/DDBJ databases">
        <authorList>
            <person name="Kim H.-S."/>
            <person name="Proctor R.H."/>
            <person name="Brown D.W."/>
        </authorList>
    </citation>
    <scope>NUCLEOTIDE SEQUENCE</scope>
    <source>
        <strain evidence="2">NRRL 20472</strain>
    </source>
</reference>
<dbReference type="InterPro" id="IPR001810">
    <property type="entry name" value="F-box_dom"/>
</dbReference>
<comment type="caution">
    <text evidence="2">The sequence shown here is derived from an EMBL/GenBank/DDBJ whole genome shotgun (WGS) entry which is preliminary data.</text>
</comment>
<name>A0A8H4X6T0_9HYPO</name>
<accession>A0A8H4X6T0</accession>
<keyword evidence="3" id="KW-1185">Reference proteome</keyword>
<dbReference type="OrthoDB" id="2571985at2759"/>
<dbReference type="CDD" id="cd09917">
    <property type="entry name" value="F-box_SF"/>
    <property type="match status" value="1"/>
</dbReference>
<dbReference type="SUPFAM" id="SSF81383">
    <property type="entry name" value="F-box domain"/>
    <property type="match status" value="1"/>
</dbReference>
<gene>
    <name evidence="2" type="ORF">FSARC_8598</name>
</gene>
<dbReference type="EMBL" id="JABEXW010000477">
    <property type="protein sequence ID" value="KAF4963380.1"/>
    <property type="molecule type" value="Genomic_DNA"/>
</dbReference>
<dbReference type="InterPro" id="IPR036047">
    <property type="entry name" value="F-box-like_dom_sf"/>
</dbReference>
<reference evidence="2" key="1">
    <citation type="journal article" date="2020" name="BMC Genomics">
        <title>Correction to: Identification and distribution of gene clusters required for synthesis of sphingolipid metabolism inhibitors in diverse species of the filamentous fungus Fusarium.</title>
        <authorList>
            <person name="Kim H.S."/>
            <person name="Lohmar J.M."/>
            <person name="Busman M."/>
            <person name="Brown D.W."/>
            <person name="Naumann T.A."/>
            <person name="Divon H.H."/>
            <person name="Lysoe E."/>
            <person name="Uhlig S."/>
            <person name="Proctor R.H."/>
        </authorList>
    </citation>
    <scope>NUCLEOTIDE SEQUENCE</scope>
    <source>
        <strain evidence="2">NRRL 20472</strain>
    </source>
</reference>
<evidence type="ECO:0000313" key="2">
    <source>
        <dbReference type="EMBL" id="KAF4963380.1"/>
    </source>
</evidence>
<sequence>MGACDAYCAICGGPTYHMDIKQQGVDYGDEEGYMSRNAYDGGVLGDTDMEWFKTIHVVGFNPEAMSKEKYYITGPGSYDEWGYVFVEDGDDPASHDADERDRRAYDEEEASRVFPFHWICLTVLADVLDPDMDVEDIQRGALYHAFNEFFGPCRLKLDYGDAAVGQDQTWRSKPGYEYTAINPGLNKILENTVFTNQRFRIVPQSLELDAKVKSDPFGDIPESLLRDIFDFLDNRDIFCLCQASWTTHKVLRMHQSFWRDRIFNHTPYFPELSYNFDAEGSASEPQDLRKLLLWAEYATRPKPGLKGILMPVANRRRIRRVCQDIAQVYHRRCLGSSEEDECELSEDSFCNKLHIIGSNVSPIFDVEEVYWLRSWDELYQSWTLKTYWNSYWELTGIAIVVAEDTRLFGLRQTENGSWETTKHVPASIWIQGFVFHLCPTNALTESIRAPMNFVTTKGITIHFSDDSRVSYGQDDNTLMQHPVFVDEDMTIIGIQGHMTNQTEDGACPSIARFGLLQTPSDDEAYNIPNPREEELLSWSTRSLSLLDASPWEPSKYTFVPGRLDMTYEAILEKEHIPMRVLMLANNPAQLSKLKSISACVTVNKLYRDRDGNYHSHSVCNLRTSFTDTTQQTSSLRELDDDGCPFPHNRWEEFEIDGPGGEFIEQIDLTHGYDRAPEQLQIRTNTDRVYTWASNTLAGKDDSVTNEKVPEKRPNHRRYSVEAAEGDVIVGIVMGFGHESGRWNYGYEKELIHGQMGPWTKEIYESRQKSSFHTATSYVGALTMPWVSSEED</sequence>
<dbReference type="PROSITE" id="PS50181">
    <property type="entry name" value="FBOX"/>
    <property type="match status" value="1"/>
</dbReference>
<dbReference type="Proteomes" id="UP000622797">
    <property type="component" value="Unassembled WGS sequence"/>
</dbReference>
<protein>
    <recommendedName>
        <fullName evidence="1">F-box domain-containing protein</fullName>
    </recommendedName>
</protein>
<dbReference type="Pfam" id="PF00646">
    <property type="entry name" value="F-box"/>
    <property type="match status" value="1"/>
</dbReference>